<evidence type="ECO:0000313" key="3">
    <source>
        <dbReference type="Proteomes" id="UP001596074"/>
    </source>
</evidence>
<dbReference type="Pfam" id="PF00753">
    <property type="entry name" value="Lactamase_B"/>
    <property type="match status" value="1"/>
</dbReference>
<dbReference type="SUPFAM" id="SSF56281">
    <property type="entry name" value="Metallo-hydrolase/oxidoreductase"/>
    <property type="match status" value="1"/>
</dbReference>
<keyword evidence="3" id="KW-1185">Reference proteome</keyword>
<evidence type="ECO:0000259" key="1">
    <source>
        <dbReference type="Pfam" id="PF00753"/>
    </source>
</evidence>
<evidence type="ECO:0000313" key="2">
    <source>
        <dbReference type="EMBL" id="MFC5753225.1"/>
    </source>
</evidence>
<sequence length="280" mass="30780">MKATEIVPGELYRLGGVVPIDGRLSWRAPGVTGHEPIGCYLLLEPGRALLAGTGVRLHERLVLDQLRALLDGRELEIYADRNEADQIGNLAAVVAEFGVRRIWFAGAGHLLRWFEYDGFGGNVPTGTEMVFMVPPGANRAIDLESERPSTVGFGGGRLELLHTRLTTLGFAWLYDRTTRTLFSSDFFGEVPLAAPGDRPVSDGTGITYEQVREHVFARFYWMRDADPGPLLGDLDAVFGGREIERLCPYHGCVIEGADAVRRHLSHARRVLGARAAAVKE</sequence>
<dbReference type="EMBL" id="JBHSON010000106">
    <property type="protein sequence ID" value="MFC5753225.1"/>
    <property type="molecule type" value="Genomic_DNA"/>
</dbReference>
<dbReference type="Proteomes" id="UP001596074">
    <property type="component" value="Unassembled WGS sequence"/>
</dbReference>
<dbReference type="Gene3D" id="3.60.15.10">
    <property type="entry name" value="Ribonuclease Z/Hydroxyacylglutathione hydrolase-like"/>
    <property type="match status" value="1"/>
</dbReference>
<dbReference type="RefSeq" id="WP_378290029.1">
    <property type="nucleotide sequence ID" value="NZ_JBHSON010000106.1"/>
</dbReference>
<dbReference type="InterPro" id="IPR036866">
    <property type="entry name" value="RibonucZ/Hydroxyglut_hydro"/>
</dbReference>
<accession>A0ABW1AFC0</accession>
<feature type="domain" description="Metallo-beta-lactamase" evidence="1">
    <location>
        <begin position="85"/>
        <end position="193"/>
    </location>
</feature>
<comment type="caution">
    <text evidence="2">The sequence shown here is derived from an EMBL/GenBank/DDBJ whole genome shotgun (WGS) entry which is preliminary data.</text>
</comment>
<reference evidence="3" key="1">
    <citation type="journal article" date="2019" name="Int. J. Syst. Evol. Microbiol.">
        <title>The Global Catalogue of Microorganisms (GCM) 10K type strain sequencing project: providing services to taxonomists for standard genome sequencing and annotation.</title>
        <authorList>
            <consortium name="The Broad Institute Genomics Platform"/>
            <consortium name="The Broad Institute Genome Sequencing Center for Infectious Disease"/>
            <person name="Wu L."/>
            <person name="Ma J."/>
        </authorList>
    </citation>
    <scope>NUCLEOTIDE SEQUENCE [LARGE SCALE GENOMIC DNA]</scope>
    <source>
        <strain evidence="3">KCTC 42087</strain>
    </source>
</reference>
<dbReference type="InterPro" id="IPR001279">
    <property type="entry name" value="Metallo-B-lactamas"/>
</dbReference>
<organism evidence="2 3">
    <name type="scientific">Actinomadura rugatobispora</name>
    <dbReference type="NCBI Taxonomy" id="1994"/>
    <lineage>
        <taxon>Bacteria</taxon>
        <taxon>Bacillati</taxon>
        <taxon>Actinomycetota</taxon>
        <taxon>Actinomycetes</taxon>
        <taxon>Streptosporangiales</taxon>
        <taxon>Thermomonosporaceae</taxon>
        <taxon>Actinomadura</taxon>
    </lineage>
</organism>
<protein>
    <submittedName>
        <fullName evidence="2">MBL fold metallo-hydrolase</fullName>
    </submittedName>
</protein>
<proteinExistence type="predicted"/>
<name>A0ABW1AFC0_9ACTN</name>
<gene>
    <name evidence="2" type="ORF">ACFPZN_47065</name>
</gene>